<protein>
    <recommendedName>
        <fullName evidence="2">DUF4830 domain-containing protein</fullName>
    </recommendedName>
</protein>
<proteinExistence type="predicted"/>
<accession>A0A212K541</accession>
<organism evidence="3">
    <name type="scientific">uncultured Eubacteriales bacterium</name>
    <dbReference type="NCBI Taxonomy" id="172733"/>
    <lineage>
        <taxon>Bacteria</taxon>
        <taxon>Bacillati</taxon>
        <taxon>Bacillota</taxon>
        <taxon>Clostridia</taxon>
        <taxon>Eubacteriales</taxon>
        <taxon>environmental samples</taxon>
    </lineage>
</organism>
<dbReference type="InterPro" id="IPR032257">
    <property type="entry name" value="DUF4830"/>
</dbReference>
<gene>
    <name evidence="3" type="ORF">KL86CLO1_12221</name>
</gene>
<feature type="chain" id="PRO_5013301622" description="DUF4830 domain-containing protein" evidence="1">
    <location>
        <begin position="31"/>
        <end position="159"/>
    </location>
</feature>
<evidence type="ECO:0000259" key="2">
    <source>
        <dbReference type="Pfam" id="PF16112"/>
    </source>
</evidence>
<feature type="signal peptide" evidence="1">
    <location>
        <begin position="1"/>
        <end position="30"/>
    </location>
</feature>
<reference evidence="3" key="1">
    <citation type="submission" date="2016-04" db="EMBL/GenBank/DDBJ databases">
        <authorList>
            <person name="Evans L.H."/>
            <person name="Alamgir A."/>
            <person name="Owens N."/>
            <person name="Weber N.D."/>
            <person name="Virtaneva K."/>
            <person name="Barbian K."/>
            <person name="Babar A."/>
            <person name="Rosenke K."/>
        </authorList>
    </citation>
    <scope>NUCLEOTIDE SEQUENCE</scope>
    <source>
        <strain evidence="3">86</strain>
    </source>
</reference>
<sequence length="159" mass="17150">MFIFTAKVNRKKLILGAVAAVLLCGAAILAATALNARGTAALSSGADPTGVKTNDDRVAYLSRYGWTVDAQPASVEELMIPDEFDETYTQYLELQASQGFDLTKYCGKRVKRYAYTITNYPTGEVGVQAGLLIYKNTIIGGEVLSAQLNGFIHSLEMPS</sequence>
<evidence type="ECO:0000313" key="3">
    <source>
        <dbReference type="EMBL" id="SBW06860.1"/>
    </source>
</evidence>
<keyword evidence="1" id="KW-0732">Signal</keyword>
<dbReference type="EMBL" id="FLUN01000001">
    <property type="protein sequence ID" value="SBW06860.1"/>
    <property type="molecule type" value="Genomic_DNA"/>
</dbReference>
<feature type="domain" description="DUF4830" evidence="2">
    <location>
        <begin position="61"/>
        <end position="141"/>
    </location>
</feature>
<name>A0A212K541_9FIRM</name>
<dbReference type="AlphaFoldDB" id="A0A212K541"/>
<dbReference type="Pfam" id="PF16112">
    <property type="entry name" value="DUF4830"/>
    <property type="match status" value="1"/>
</dbReference>
<evidence type="ECO:0000256" key="1">
    <source>
        <dbReference type="SAM" id="SignalP"/>
    </source>
</evidence>